<feature type="transmembrane region" description="Helical" evidence="2">
    <location>
        <begin position="49"/>
        <end position="68"/>
    </location>
</feature>
<feature type="compositionally biased region" description="Low complexity" evidence="1">
    <location>
        <begin position="485"/>
        <end position="496"/>
    </location>
</feature>
<reference evidence="3 4" key="1">
    <citation type="submission" date="2024-04" db="EMBL/GenBank/DDBJ databases">
        <title>Tritrichomonas musculus Genome.</title>
        <authorList>
            <person name="Alves-Ferreira E."/>
            <person name="Grigg M."/>
            <person name="Lorenzi H."/>
            <person name="Galac M."/>
        </authorList>
    </citation>
    <scope>NUCLEOTIDE SEQUENCE [LARGE SCALE GENOMIC DNA]</scope>
    <source>
        <strain evidence="3 4">EAF2021</strain>
    </source>
</reference>
<sequence length="524" mass="58511">MGNLNNFITRICEKNKIVLNIIALIAGFLTYFCMYAYRKPFSAATYAGYSLFGVQFKILGLTLQIIGYTISKFLGIKVISEMTPKRRGIYLILFMTSSEVALILFGAIPAPYNVFCMFLVGLPLGMVWGVAFSYLEGRKTSELLGSGMAISFIVSSGVIKSIGADLIKVGLNQFWMPATVGAIFYIPMILAVVILESLPPPDEEDIACRTERVIMDHHDRVKFCKFFAPGLTAMIIFFMFLTAYRDFRDNFAPELWQAFGYGEAPSIFSVSEIIVAFVVCIPVFSFMFIKSQLKTLISYHVLIIAGQAIIALFAYLETCGAVEGLYYMIVAGIGLYFGYVPFNSIIFDAFIAAYHYKANTGFISYLCQAFGNLSCVVIMLVKNFGSKNLSWLEFFNILSYCNAVIAAVALSFSLAYCIIKYRKVKKERPNFDEEEDDNDRSSNIIIIRNKKGENDETDNSRVTATIEDNLDDLSGKEDSISDEASMSMVESSSGEGNDNDTKENSTEQNDDKKDDDGDEHNEEI</sequence>
<keyword evidence="2" id="KW-1133">Transmembrane helix</keyword>
<evidence type="ECO:0000313" key="4">
    <source>
        <dbReference type="Proteomes" id="UP001470230"/>
    </source>
</evidence>
<evidence type="ECO:0000256" key="2">
    <source>
        <dbReference type="SAM" id="Phobius"/>
    </source>
</evidence>
<protein>
    <recommendedName>
        <fullName evidence="5">Major facilitator superfamily transporter</fullName>
    </recommendedName>
</protein>
<name>A0ABR2K9M3_9EUKA</name>
<evidence type="ECO:0008006" key="5">
    <source>
        <dbReference type="Google" id="ProtNLM"/>
    </source>
</evidence>
<accession>A0ABR2K9M3</accession>
<evidence type="ECO:0000313" key="3">
    <source>
        <dbReference type="EMBL" id="KAK8887611.1"/>
    </source>
</evidence>
<feature type="transmembrane region" description="Helical" evidence="2">
    <location>
        <begin position="226"/>
        <end position="244"/>
    </location>
</feature>
<keyword evidence="2" id="KW-0472">Membrane</keyword>
<dbReference type="InterPro" id="IPR043745">
    <property type="entry name" value="DUF5690"/>
</dbReference>
<organism evidence="3 4">
    <name type="scientific">Tritrichomonas musculus</name>
    <dbReference type="NCBI Taxonomy" id="1915356"/>
    <lineage>
        <taxon>Eukaryota</taxon>
        <taxon>Metamonada</taxon>
        <taxon>Parabasalia</taxon>
        <taxon>Tritrichomonadida</taxon>
        <taxon>Tritrichomonadidae</taxon>
        <taxon>Tritrichomonas</taxon>
    </lineage>
</organism>
<evidence type="ECO:0000256" key="1">
    <source>
        <dbReference type="SAM" id="MobiDB-lite"/>
    </source>
</evidence>
<feature type="compositionally biased region" description="Basic and acidic residues" evidence="1">
    <location>
        <begin position="499"/>
        <end position="515"/>
    </location>
</feature>
<gene>
    <name evidence="3" type="ORF">M9Y10_038663</name>
</gene>
<feature type="transmembrane region" description="Helical" evidence="2">
    <location>
        <begin position="264"/>
        <end position="289"/>
    </location>
</feature>
<feature type="transmembrane region" description="Helical" evidence="2">
    <location>
        <begin position="174"/>
        <end position="195"/>
    </location>
</feature>
<feature type="transmembrane region" description="Helical" evidence="2">
    <location>
        <begin position="397"/>
        <end position="419"/>
    </location>
</feature>
<proteinExistence type="predicted"/>
<dbReference type="InterPro" id="IPR036259">
    <property type="entry name" value="MFS_trans_sf"/>
</dbReference>
<feature type="transmembrane region" description="Helical" evidence="2">
    <location>
        <begin position="296"/>
        <end position="316"/>
    </location>
</feature>
<feature type="region of interest" description="Disordered" evidence="1">
    <location>
        <begin position="444"/>
        <end position="524"/>
    </location>
</feature>
<feature type="transmembrane region" description="Helical" evidence="2">
    <location>
        <begin position="114"/>
        <end position="135"/>
    </location>
</feature>
<feature type="transmembrane region" description="Helical" evidence="2">
    <location>
        <begin position="362"/>
        <end position="385"/>
    </location>
</feature>
<comment type="caution">
    <text evidence="3">The sequence shown here is derived from an EMBL/GenBank/DDBJ whole genome shotgun (WGS) entry which is preliminary data.</text>
</comment>
<dbReference type="Proteomes" id="UP001470230">
    <property type="component" value="Unassembled WGS sequence"/>
</dbReference>
<dbReference type="EMBL" id="JAPFFF010000006">
    <property type="protein sequence ID" value="KAK8887611.1"/>
    <property type="molecule type" value="Genomic_DNA"/>
</dbReference>
<feature type="transmembrane region" description="Helical" evidence="2">
    <location>
        <begin position="328"/>
        <end position="350"/>
    </location>
</feature>
<feature type="transmembrane region" description="Helical" evidence="2">
    <location>
        <begin position="89"/>
        <end position="108"/>
    </location>
</feature>
<dbReference type="SUPFAM" id="SSF103473">
    <property type="entry name" value="MFS general substrate transporter"/>
    <property type="match status" value="1"/>
</dbReference>
<dbReference type="Pfam" id="PF18943">
    <property type="entry name" value="DUF5690"/>
    <property type="match status" value="1"/>
</dbReference>
<keyword evidence="4" id="KW-1185">Reference proteome</keyword>
<feature type="transmembrane region" description="Helical" evidence="2">
    <location>
        <begin position="142"/>
        <end position="162"/>
    </location>
</feature>
<feature type="transmembrane region" description="Helical" evidence="2">
    <location>
        <begin position="17"/>
        <end position="37"/>
    </location>
</feature>
<keyword evidence="2" id="KW-0812">Transmembrane</keyword>